<evidence type="ECO:0000259" key="7">
    <source>
        <dbReference type="Pfam" id="PF07940"/>
    </source>
</evidence>
<dbReference type="Gene3D" id="1.50.10.100">
    <property type="entry name" value="Chondroitin AC/alginate lyase"/>
    <property type="match status" value="1"/>
</dbReference>
<gene>
    <name evidence="9" type="ORF">Q4521_02595</name>
</gene>
<keyword evidence="3" id="KW-0574">Periplasm</keyword>
<evidence type="ECO:0000313" key="10">
    <source>
        <dbReference type="Proteomes" id="UP001169760"/>
    </source>
</evidence>
<organism evidence="9 10">
    <name type="scientific">Saccharophagus degradans</name>
    <dbReference type="NCBI Taxonomy" id="86304"/>
    <lineage>
        <taxon>Bacteria</taxon>
        <taxon>Pseudomonadati</taxon>
        <taxon>Pseudomonadota</taxon>
        <taxon>Gammaproteobacteria</taxon>
        <taxon>Cellvibrionales</taxon>
        <taxon>Cellvibrionaceae</taxon>
        <taxon>Saccharophagus</taxon>
    </lineage>
</organism>
<dbReference type="EMBL" id="JAUOPB010000002">
    <property type="protein sequence ID" value="MDO6421352.1"/>
    <property type="molecule type" value="Genomic_DNA"/>
</dbReference>
<feature type="domain" description="Alginate lyase" evidence="6">
    <location>
        <begin position="47"/>
        <end position="293"/>
    </location>
</feature>
<dbReference type="Proteomes" id="UP001169760">
    <property type="component" value="Unassembled WGS sequence"/>
</dbReference>
<keyword evidence="4 9" id="KW-0456">Lyase</keyword>
<dbReference type="GO" id="GO:0016829">
    <property type="term" value="F:lyase activity"/>
    <property type="evidence" value="ECO:0007669"/>
    <property type="project" value="UniProtKB-KW"/>
</dbReference>
<dbReference type="Gene3D" id="2.70.98.70">
    <property type="match status" value="1"/>
</dbReference>
<evidence type="ECO:0000256" key="5">
    <source>
        <dbReference type="SAM" id="SignalP"/>
    </source>
</evidence>
<dbReference type="Pfam" id="PF05426">
    <property type="entry name" value="Alginate_lyase"/>
    <property type="match status" value="1"/>
</dbReference>
<name>A0AAW7X1J2_9GAMM</name>
<evidence type="ECO:0000256" key="2">
    <source>
        <dbReference type="ARBA" id="ARBA00022729"/>
    </source>
</evidence>
<evidence type="ECO:0000259" key="6">
    <source>
        <dbReference type="Pfam" id="PF05426"/>
    </source>
</evidence>
<dbReference type="InterPro" id="IPR055076">
    <property type="entry name" value="Alg17C_C"/>
</dbReference>
<evidence type="ECO:0000256" key="3">
    <source>
        <dbReference type="ARBA" id="ARBA00022764"/>
    </source>
</evidence>
<dbReference type="GO" id="GO:0042597">
    <property type="term" value="C:periplasmic space"/>
    <property type="evidence" value="ECO:0007669"/>
    <property type="project" value="UniProtKB-SubCell"/>
</dbReference>
<evidence type="ECO:0000256" key="1">
    <source>
        <dbReference type="ARBA" id="ARBA00004418"/>
    </source>
</evidence>
<comment type="subcellular location">
    <subcellularLocation>
        <location evidence="1">Periplasm</location>
    </subcellularLocation>
</comment>
<dbReference type="Pfam" id="PF07940">
    <property type="entry name" value="Hepar_II_III_C"/>
    <property type="match status" value="1"/>
</dbReference>
<dbReference type="Pfam" id="PF22686">
    <property type="entry name" value="Alg17C_C"/>
    <property type="match status" value="1"/>
</dbReference>
<keyword evidence="2 5" id="KW-0732">Signal</keyword>
<protein>
    <submittedName>
        <fullName evidence="9">Alginate lyase family protein</fullName>
    </submittedName>
</protein>
<evidence type="ECO:0000256" key="4">
    <source>
        <dbReference type="ARBA" id="ARBA00023239"/>
    </source>
</evidence>
<evidence type="ECO:0000259" key="8">
    <source>
        <dbReference type="Pfam" id="PF22686"/>
    </source>
</evidence>
<dbReference type="AlphaFoldDB" id="A0AAW7X1J2"/>
<dbReference type="InterPro" id="IPR008929">
    <property type="entry name" value="Chondroitin_lyas"/>
</dbReference>
<dbReference type="InterPro" id="IPR012480">
    <property type="entry name" value="Hepar_II_III_C"/>
</dbReference>
<comment type="caution">
    <text evidence="9">The sequence shown here is derived from an EMBL/GenBank/DDBJ whole genome shotgun (WGS) entry which is preliminary data.</text>
</comment>
<sequence length="736" mass="81489">MLSVKTIKNTMLAAVLVAVPATAQVSGNGHPNLIVTEQDVANIAASWQSYDAYAEQLNADKANLDAFMAEGVVVPMPKDAGGGYTHEQHKRNYKAIRNAGFLYQVTGDEKYLTFAKDLLLAYAKMYPSLGEHPNRKEQSPGRLFWQSLNEAVWLVYSIQGYDAIIDGLTTEEKQEIESGVFLPMAKFLSVESPETFNKIHNHGTWAVAAVGMTGYVLGNDELVEISLMGLDKTGKAGFMKQLDKLFSPDGYYTEGPYYQRYALMPFIWFAKAIETNEPERKIFEYRNNILLKAVYTIIDLSYAGYFFPINDALKDKGIDTVELVHALAIAYSITGDNTLLDIAQEQGRISLTGDGLKVAKAIGEGLTQPYNYRSILLGDGADGDQGALSIHRLGEGHNHMALVAKNTSQGMGHGHFDKLNWLLYDNGNEIVTDYGAARYLNVEAKYGGHYLAENNTWAKQTIAHNTLVVNEQSHFYGDVTTADLHHPEVLSFYSGEDYQLSSAKEANAYDGVEFVRSMLLVNVPSLEHPIVVDVLNVSADKASTFDLPLHFNGQIIDFSFKVKDNKNVMKMLGKRNGYQHLWLRNTAPVGDASERATWILDDRFYSYAFVTSTPSKKKNVLIAELGANDPNYNLRQQQVLIRRVEKAKQASFVSVLEPHGKYDGSLETTSGAYSNVKSVKHVSENGKDVVVVDLKDGSSVVVALSYNANSEQVHKVNAGEEAVEWKGFSSVVVRSK</sequence>
<dbReference type="SUPFAM" id="SSF48230">
    <property type="entry name" value="Chondroitin AC/alginate lyase"/>
    <property type="match status" value="1"/>
</dbReference>
<accession>A0AAW7X1J2</accession>
<feature type="chain" id="PRO_5043476891" evidence="5">
    <location>
        <begin position="24"/>
        <end position="736"/>
    </location>
</feature>
<dbReference type="RefSeq" id="WP_303490767.1">
    <property type="nucleotide sequence ID" value="NZ_JAUOPB010000002.1"/>
</dbReference>
<feature type="signal peptide" evidence="5">
    <location>
        <begin position="1"/>
        <end position="23"/>
    </location>
</feature>
<feature type="domain" description="Heparinase II/III-like C-terminal" evidence="7">
    <location>
        <begin position="380"/>
        <end position="638"/>
    </location>
</feature>
<dbReference type="InterPro" id="IPR008397">
    <property type="entry name" value="Alginate_lyase_dom"/>
</dbReference>
<feature type="domain" description="Exo-oligoalginate lyase C-terminal" evidence="8">
    <location>
        <begin position="694"/>
        <end position="732"/>
    </location>
</feature>
<evidence type="ECO:0000313" key="9">
    <source>
        <dbReference type="EMBL" id="MDO6421352.1"/>
    </source>
</evidence>
<dbReference type="PANTHER" id="PTHR39210">
    <property type="entry name" value="HEPARIN-SULFATE LYASE"/>
    <property type="match status" value="1"/>
</dbReference>
<proteinExistence type="predicted"/>
<dbReference type="PANTHER" id="PTHR39210:SF1">
    <property type="entry name" value="HEPARIN-SULFATE LYASE"/>
    <property type="match status" value="1"/>
</dbReference>
<reference evidence="9" key="1">
    <citation type="submission" date="2023-07" db="EMBL/GenBank/DDBJ databases">
        <title>Genome content predicts the carbon catabolic preferences of heterotrophic bacteria.</title>
        <authorList>
            <person name="Gralka M."/>
        </authorList>
    </citation>
    <scope>NUCLEOTIDE SEQUENCE</scope>
    <source>
        <strain evidence="9">I3M17_2</strain>
    </source>
</reference>